<protein>
    <submittedName>
        <fullName evidence="1">Uncharacterized protein</fullName>
    </submittedName>
</protein>
<evidence type="ECO:0000313" key="1">
    <source>
        <dbReference type="EMBL" id="TQD77876.1"/>
    </source>
</evidence>
<dbReference type="Proteomes" id="UP000315295">
    <property type="component" value="Unassembled WGS sequence"/>
</dbReference>
<dbReference type="EMBL" id="VIEB01000937">
    <property type="protein sequence ID" value="TQD77876.1"/>
    <property type="molecule type" value="Genomic_DNA"/>
</dbReference>
<comment type="caution">
    <text evidence="1">The sequence shown here is derived from an EMBL/GenBank/DDBJ whole genome shotgun (WGS) entry which is preliminary data.</text>
</comment>
<dbReference type="AlphaFoldDB" id="A0A540KUJ5"/>
<gene>
    <name evidence="1" type="ORF">C1H46_036550</name>
</gene>
<organism evidence="1 2">
    <name type="scientific">Malus baccata</name>
    <name type="common">Siberian crab apple</name>
    <name type="synonym">Pyrus baccata</name>
    <dbReference type="NCBI Taxonomy" id="106549"/>
    <lineage>
        <taxon>Eukaryota</taxon>
        <taxon>Viridiplantae</taxon>
        <taxon>Streptophyta</taxon>
        <taxon>Embryophyta</taxon>
        <taxon>Tracheophyta</taxon>
        <taxon>Spermatophyta</taxon>
        <taxon>Magnoliopsida</taxon>
        <taxon>eudicotyledons</taxon>
        <taxon>Gunneridae</taxon>
        <taxon>Pentapetalae</taxon>
        <taxon>rosids</taxon>
        <taxon>fabids</taxon>
        <taxon>Rosales</taxon>
        <taxon>Rosaceae</taxon>
        <taxon>Amygdaloideae</taxon>
        <taxon>Maleae</taxon>
        <taxon>Malus</taxon>
    </lineage>
</organism>
<keyword evidence="2" id="KW-1185">Reference proteome</keyword>
<reference evidence="1 2" key="1">
    <citation type="journal article" date="2019" name="G3 (Bethesda)">
        <title>Sequencing of a Wild Apple (Malus baccata) Genome Unravels the Differences Between Cultivated and Wild Apple Species Regarding Disease Resistance and Cold Tolerance.</title>
        <authorList>
            <person name="Chen X."/>
        </authorList>
    </citation>
    <scope>NUCLEOTIDE SEQUENCE [LARGE SCALE GENOMIC DNA]</scope>
    <source>
        <strain evidence="2">cv. Shandingzi</strain>
        <tissue evidence="1">Leaves</tissue>
    </source>
</reference>
<proteinExistence type="predicted"/>
<accession>A0A540KUJ5</accession>
<sequence>MINGAKGLDRWEHVAFQHHNVDQSPSDHRPRAPIVLACDDDHPVKFLMTLGVVGEDVQMK</sequence>
<evidence type="ECO:0000313" key="2">
    <source>
        <dbReference type="Proteomes" id="UP000315295"/>
    </source>
</evidence>
<name>A0A540KUJ5_MALBA</name>